<dbReference type="InterPro" id="IPR035069">
    <property type="entry name" value="TTHA1013/TTHA0281-like"/>
</dbReference>
<sequence length="159" mass="17632">MNHLVYKGYHGSCELDMTRQVCRGKILFINDLVTYEADTPVDLQAAFEDAVEDYIQTCKQVGKEPQKPFRGQFNVRIPPQLHRAACLRAISGDVALNEVVVRALDAYVNGSSEVQHNHSVDLKISFSGAEPWKTAQTSTADVTSWLDVSNGASDDPVRH</sequence>
<name>A0A1P8UFE5_9GAMM</name>
<evidence type="ECO:0000313" key="1">
    <source>
        <dbReference type="EMBL" id="APZ42567.1"/>
    </source>
</evidence>
<dbReference type="AlphaFoldDB" id="A0A1P8UFE5"/>
<dbReference type="InterPro" id="IPR010985">
    <property type="entry name" value="Ribbon_hlx_hlx"/>
</dbReference>
<dbReference type="GO" id="GO:0006355">
    <property type="term" value="P:regulation of DNA-templated transcription"/>
    <property type="evidence" value="ECO:0007669"/>
    <property type="project" value="InterPro"/>
</dbReference>
<dbReference type="Pfam" id="PF05534">
    <property type="entry name" value="HicB"/>
    <property type="match status" value="1"/>
</dbReference>
<proteinExistence type="predicted"/>
<dbReference type="SUPFAM" id="SSF47598">
    <property type="entry name" value="Ribbon-helix-helix"/>
    <property type="match status" value="1"/>
</dbReference>
<dbReference type="KEGG" id="afy:BW247_05205"/>
<accession>A0A1P8UFE5</accession>
<organism evidence="1 2">
    <name type="scientific">Acidihalobacter ferrooxydans</name>
    <dbReference type="NCBI Taxonomy" id="1765967"/>
    <lineage>
        <taxon>Bacteria</taxon>
        <taxon>Pseudomonadati</taxon>
        <taxon>Pseudomonadota</taxon>
        <taxon>Gammaproteobacteria</taxon>
        <taxon>Chromatiales</taxon>
        <taxon>Ectothiorhodospiraceae</taxon>
        <taxon>Acidihalobacter</taxon>
    </lineage>
</organism>
<reference evidence="1 2" key="1">
    <citation type="submission" date="2017-01" db="EMBL/GenBank/DDBJ databases">
        <title>Draft sequence of Acidihalobacter ferrooxidans strain DSM 14175 (strain V8).</title>
        <authorList>
            <person name="Khaleque H.N."/>
            <person name="Ramsay J.P."/>
            <person name="Murphy R.J.T."/>
            <person name="Kaksonen A.H."/>
            <person name="Boxall N.J."/>
            <person name="Watkin E.L.J."/>
        </authorList>
    </citation>
    <scope>NUCLEOTIDE SEQUENCE [LARGE SCALE GENOMIC DNA]</scope>
    <source>
        <strain evidence="1 2">V8</strain>
    </source>
</reference>
<dbReference type="Proteomes" id="UP000243807">
    <property type="component" value="Chromosome"/>
</dbReference>
<dbReference type="OrthoDB" id="5297106at2"/>
<dbReference type="RefSeq" id="WP_076836221.1">
    <property type="nucleotide sequence ID" value="NZ_CP019434.1"/>
</dbReference>
<evidence type="ECO:0008006" key="3">
    <source>
        <dbReference type="Google" id="ProtNLM"/>
    </source>
</evidence>
<dbReference type="EMBL" id="CP019434">
    <property type="protein sequence ID" value="APZ42567.1"/>
    <property type="molecule type" value="Genomic_DNA"/>
</dbReference>
<protein>
    <recommendedName>
        <fullName evidence="3">Toxin-antitoxin system HicB family antitoxin</fullName>
    </recommendedName>
</protein>
<gene>
    <name evidence="1" type="ORF">BW247_05205</name>
</gene>
<dbReference type="SUPFAM" id="SSF143100">
    <property type="entry name" value="TTHA1013/TTHA0281-like"/>
    <property type="match status" value="1"/>
</dbReference>
<keyword evidence="2" id="KW-1185">Reference proteome</keyword>
<dbReference type="InterPro" id="IPR008651">
    <property type="entry name" value="Uncharacterised_HicB"/>
</dbReference>
<evidence type="ECO:0000313" key="2">
    <source>
        <dbReference type="Proteomes" id="UP000243807"/>
    </source>
</evidence>
<dbReference type="STRING" id="1765967.BW247_05205"/>